<dbReference type="PANTHER" id="PTHR32089:SF112">
    <property type="entry name" value="LYSOZYME-LIKE PROTEIN-RELATED"/>
    <property type="match status" value="1"/>
</dbReference>
<evidence type="ECO:0000313" key="6">
    <source>
        <dbReference type="Proteomes" id="UP000238916"/>
    </source>
</evidence>
<feature type="transmembrane region" description="Helical" evidence="3">
    <location>
        <begin position="33"/>
        <end position="54"/>
    </location>
</feature>
<dbReference type="EMBL" id="OMOF01000039">
    <property type="protein sequence ID" value="SPF34477.1"/>
    <property type="molecule type" value="Genomic_DNA"/>
</dbReference>
<dbReference type="Gene3D" id="1.10.287.950">
    <property type="entry name" value="Methyl-accepting chemotaxis protein"/>
    <property type="match status" value="1"/>
</dbReference>
<feature type="domain" description="Methyl-accepting transducer" evidence="4">
    <location>
        <begin position="117"/>
        <end position="353"/>
    </location>
</feature>
<dbReference type="SUPFAM" id="SSF58104">
    <property type="entry name" value="Methyl-accepting chemotaxis protein (MCP) signaling domain"/>
    <property type="match status" value="1"/>
</dbReference>
<sequence length="402" mass="43513">MLKILLPLTLLSVYALADNLIILLPHHAYANLLIRLVFILALWIFMTITIKRLFSSLKQRNLFLATTFKLPVNEKNDELKELNQLLDALPTTTIKVFQAVSESSNQAAYFSDELYGNARNRSQFAKQIAEAINHVVDGTETQKRAVAEVSLAVEGVSASIQLIATNTGDIQMRAQRTTDTTKLGKTKVGDAIKQINEIENETSAVQLAIGKVSNSSGKVSEIVGLITDIASQTNLLALNAAIEAARAGEQGRGFAVVAEEVRKLAEQSRQATAEISKLIVDNDMNILHAVSAMNEVSKSVEMGIQVVNEASQTFDQISSLIFEVSGQIEDTAAAVEEVASSSEEILASMQEIENISIETAEKSVVVQNASVQQTSIGKIIAGNLENLAKIIQSLKVTASNFD</sequence>
<keyword evidence="3" id="KW-1133">Transmembrane helix</keyword>
<dbReference type="InterPro" id="IPR004089">
    <property type="entry name" value="MCPsignal_dom"/>
</dbReference>
<dbReference type="PANTHER" id="PTHR32089">
    <property type="entry name" value="METHYL-ACCEPTING CHEMOTAXIS PROTEIN MCPB"/>
    <property type="match status" value="1"/>
</dbReference>
<evidence type="ECO:0000256" key="2">
    <source>
        <dbReference type="PROSITE-ProRule" id="PRU00284"/>
    </source>
</evidence>
<reference evidence="6" key="1">
    <citation type="submission" date="2018-02" db="EMBL/GenBank/DDBJ databases">
        <authorList>
            <person name="Hausmann B."/>
        </authorList>
    </citation>
    <scope>NUCLEOTIDE SEQUENCE [LARGE SCALE GENOMIC DNA]</scope>
    <source>
        <strain evidence="6">Peat soil MAG SbF1</strain>
    </source>
</reference>
<name>A0A2U3K4G5_9FIRM</name>
<gene>
    <name evidence="5" type="ORF">SBF1_1330020</name>
</gene>
<dbReference type="Proteomes" id="UP000238916">
    <property type="component" value="Unassembled WGS sequence"/>
</dbReference>
<protein>
    <recommendedName>
        <fullName evidence="4">Methyl-accepting transducer domain-containing protein</fullName>
    </recommendedName>
</protein>
<accession>A0A2U3K4G5</accession>
<dbReference type="AlphaFoldDB" id="A0A2U3K4G5"/>
<dbReference type="PROSITE" id="PS50111">
    <property type="entry name" value="CHEMOTAXIS_TRANSDUC_2"/>
    <property type="match status" value="1"/>
</dbReference>
<dbReference type="GO" id="GO:0007165">
    <property type="term" value="P:signal transduction"/>
    <property type="evidence" value="ECO:0007669"/>
    <property type="project" value="UniProtKB-KW"/>
</dbReference>
<dbReference type="Pfam" id="PF00015">
    <property type="entry name" value="MCPsignal"/>
    <property type="match status" value="1"/>
</dbReference>
<dbReference type="CDD" id="cd11386">
    <property type="entry name" value="MCP_signal"/>
    <property type="match status" value="1"/>
</dbReference>
<keyword evidence="1 2" id="KW-0807">Transducer</keyword>
<evidence type="ECO:0000256" key="1">
    <source>
        <dbReference type="ARBA" id="ARBA00023224"/>
    </source>
</evidence>
<evidence type="ECO:0000313" key="5">
    <source>
        <dbReference type="EMBL" id="SPF34477.1"/>
    </source>
</evidence>
<dbReference type="OrthoDB" id="1790929at2"/>
<evidence type="ECO:0000256" key="3">
    <source>
        <dbReference type="SAM" id="Phobius"/>
    </source>
</evidence>
<evidence type="ECO:0000259" key="4">
    <source>
        <dbReference type="PROSITE" id="PS50111"/>
    </source>
</evidence>
<keyword evidence="3" id="KW-0472">Membrane</keyword>
<dbReference type="SMART" id="SM00283">
    <property type="entry name" value="MA"/>
    <property type="match status" value="1"/>
</dbReference>
<proteinExistence type="predicted"/>
<dbReference type="GO" id="GO:0016020">
    <property type="term" value="C:membrane"/>
    <property type="evidence" value="ECO:0007669"/>
    <property type="project" value="InterPro"/>
</dbReference>
<organism evidence="5 6">
    <name type="scientific">Candidatus Desulfosporosinus infrequens</name>
    <dbReference type="NCBI Taxonomy" id="2043169"/>
    <lineage>
        <taxon>Bacteria</taxon>
        <taxon>Bacillati</taxon>
        <taxon>Bacillota</taxon>
        <taxon>Clostridia</taxon>
        <taxon>Eubacteriales</taxon>
        <taxon>Desulfitobacteriaceae</taxon>
        <taxon>Desulfosporosinus</taxon>
    </lineage>
</organism>
<keyword evidence="3" id="KW-0812">Transmembrane</keyword>